<comment type="subcellular location">
    <subcellularLocation>
        <location evidence="1">Plastid</location>
    </subcellularLocation>
</comment>
<dbReference type="AlphaFoldDB" id="A0A1Z1M882"/>
<sequence length="167" mass="20227">MSIISKSNCPVPFDQQPLNEYLELKKSWLFSWSSYKINKYIITIFCIFLFLFLFIGFLISYTFFNVFSIWKLCILNFLICDVILFFVLMRVYLGWSYLIKRLMSAIIFYEESGWYDGQNWIKTSEYLIQDRLIGIYQIMPLISRIKCTCLVILFIFIIEYSFFIFFE</sequence>
<evidence type="ECO:0000256" key="2">
    <source>
        <dbReference type="ARBA" id="ARBA00022640"/>
    </source>
</evidence>
<dbReference type="RefSeq" id="YP_009393541.1">
    <property type="nucleotide sequence ID" value="NC_035268.1"/>
</dbReference>
<keyword evidence="4" id="KW-0150">Chloroplast</keyword>
<proteinExistence type="predicted"/>
<gene>
    <name evidence="4" type="primary">ycf36</name>
</gene>
<dbReference type="PANTHER" id="PTHR34214">
    <property type="match status" value="1"/>
</dbReference>
<feature type="transmembrane region" description="Helical" evidence="3">
    <location>
        <begin position="69"/>
        <end position="93"/>
    </location>
</feature>
<dbReference type="InterPro" id="IPR009631">
    <property type="entry name" value="CGLD27-like"/>
</dbReference>
<feature type="transmembrane region" description="Helical" evidence="3">
    <location>
        <begin position="40"/>
        <end position="63"/>
    </location>
</feature>
<organism evidence="4">
    <name type="scientific">Bostrychia simpliciuscula</name>
    <dbReference type="NCBI Taxonomy" id="324754"/>
    <lineage>
        <taxon>Eukaryota</taxon>
        <taxon>Rhodophyta</taxon>
        <taxon>Florideophyceae</taxon>
        <taxon>Rhodymeniophycidae</taxon>
        <taxon>Ceramiales</taxon>
        <taxon>Rhodomelaceae</taxon>
        <taxon>Bostrychia</taxon>
    </lineage>
</organism>
<dbReference type="GeneID" id="33355250"/>
<keyword evidence="3" id="KW-1133">Transmembrane helix</keyword>
<keyword evidence="3" id="KW-0472">Membrane</keyword>
<reference evidence="4" key="1">
    <citation type="journal article" date="2017" name="J. Phycol.">
        <title>Analysis of chloroplast genomes and a supermatrix inform reclassification of the Rhodomelaceae (Rhodophyta).</title>
        <authorList>
            <person name="Diaz-Tapia P."/>
            <person name="Maggs C.A."/>
            <person name="West J.A."/>
            <person name="Verbruggen H."/>
        </authorList>
    </citation>
    <scope>NUCLEOTIDE SEQUENCE</scope>
    <source>
        <strain evidence="4">JW3897</strain>
    </source>
</reference>
<accession>A0A1Z1M882</accession>
<evidence type="ECO:0000313" key="4">
    <source>
        <dbReference type="EMBL" id="ARW62103.1"/>
    </source>
</evidence>
<evidence type="ECO:0000256" key="1">
    <source>
        <dbReference type="ARBA" id="ARBA00004474"/>
    </source>
</evidence>
<geneLocation type="chloroplast" evidence="4"/>
<keyword evidence="3" id="KW-0812">Transmembrane</keyword>
<evidence type="ECO:0000256" key="3">
    <source>
        <dbReference type="SAM" id="Phobius"/>
    </source>
</evidence>
<keyword evidence="2 4" id="KW-0934">Plastid</keyword>
<protein>
    <recommendedName>
        <fullName evidence="5">Ycf36</fullName>
    </recommendedName>
</protein>
<name>A0A1Z1M882_9FLOR</name>
<evidence type="ECO:0008006" key="5">
    <source>
        <dbReference type="Google" id="ProtNLM"/>
    </source>
</evidence>
<dbReference type="EMBL" id="MF101421">
    <property type="protein sequence ID" value="ARW62103.1"/>
    <property type="molecule type" value="Genomic_DNA"/>
</dbReference>
<dbReference type="PANTHER" id="PTHR34214:SF3">
    <property type="entry name" value="PROTEIN CONSERVED IN THE GREEN LINEAGE AND DIATOMS 27, CHLOROPLASTIC"/>
    <property type="match status" value="1"/>
</dbReference>
<dbReference type="Pfam" id="PF06799">
    <property type="entry name" value="CGLD27-like"/>
    <property type="match status" value="1"/>
</dbReference>
<dbReference type="GO" id="GO:0009536">
    <property type="term" value="C:plastid"/>
    <property type="evidence" value="ECO:0007669"/>
    <property type="project" value="UniProtKB-SubCell"/>
</dbReference>
<feature type="transmembrane region" description="Helical" evidence="3">
    <location>
        <begin position="147"/>
        <end position="166"/>
    </location>
</feature>